<evidence type="ECO:0008006" key="4">
    <source>
        <dbReference type="Google" id="ProtNLM"/>
    </source>
</evidence>
<gene>
    <name evidence="2" type="ORF">SAMN04489711_11225</name>
</gene>
<feature type="compositionally biased region" description="Gly residues" evidence="1">
    <location>
        <begin position="40"/>
        <end position="62"/>
    </location>
</feature>
<name>A0A1I2FWQ7_9BURK</name>
<dbReference type="Proteomes" id="UP000199119">
    <property type="component" value="Unassembled WGS sequence"/>
</dbReference>
<reference evidence="3" key="1">
    <citation type="submission" date="2016-10" db="EMBL/GenBank/DDBJ databases">
        <authorList>
            <person name="Varghese N."/>
            <person name="Submissions S."/>
        </authorList>
    </citation>
    <scope>NUCLEOTIDE SEQUENCE [LARGE SCALE GENOMIC DNA]</scope>
    <source>
        <strain evidence="3">DSM 27981</strain>
    </source>
</reference>
<dbReference type="STRING" id="1177982.SAMN04489711_11225"/>
<evidence type="ECO:0000256" key="1">
    <source>
        <dbReference type="SAM" id="MobiDB-lite"/>
    </source>
</evidence>
<dbReference type="AlphaFoldDB" id="A0A1I2FWQ7"/>
<protein>
    <recommendedName>
        <fullName evidence="4">Carboxypeptidase regulatory-like domain-containing protein</fullName>
    </recommendedName>
</protein>
<evidence type="ECO:0000313" key="2">
    <source>
        <dbReference type="EMBL" id="SFF08851.1"/>
    </source>
</evidence>
<organism evidence="2 3">
    <name type="scientific">Paracidovorax wautersii</name>
    <dbReference type="NCBI Taxonomy" id="1177982"/>
    <lineage>
        <taxon>Bacteria</taxon>
        <taxon>Pseudomonadati</taxon>
        <taxon>Pseudomonadota</taxon>
        <taxon>Betaproteobacteria</taxon>
        <taxon>Burkholderiales</taxon>
        <taxon>Comamonadaceae</taxon>
        <taxon>Paracidovorax</taxon>
    </lineage>
</organism>
<dbReference type="EMBL" id="FONX01000012">
    <property type="protein sequence ID" value="SFF08851.1"/>
    <property type="molecule type" value="Genomic_DNA"/>
</dbReference>
<feature type="region of interest" description="Disordered" evidence="1">
    <location>
        <begin position="40"/>
        <end position="64"/>
    </location>
</feature>
<evidence type="ECO:0000313" key="3">
    <source>
        <dbReference type="Proteomes" id="UP000199119"/>
    </source>
</evidence>
<accession>A0A1I2FWQ7</accession>
<keyword evidence="3" id="KW-1185">Reference proteome</keyword>
<sequence>MAVSPVSSRLPAHTGRSLITAAVIALLAACGGGGGSASGGGAGAGAGTGSGGGQPSSPGGGTPVAASSYTFSGTAATGAAFEGGVVTVIDASGAVVGTSGTLGADGKYTVTIAATAKAPFVIVAARSAASGETEKLVSVSAGPGNQTINVTPVTTLIAARLSASGNPENLAAELASGAAALTAAKLQDKATEIQGVLAPVLSAAGVGSVNPLSDAFSVNGTGYDRLLDSLLVSITPASDTSSNIEVGVRQQVSSSGAAPVSVRFSSNASALPPLPSSTTYALVEEGTTAKISALLDTLTACYALPTTQRVSSPVSNGVATGDASAVVAANCKAAFLGNNPAGYLSNGSRVGRNDSNSGAFASLFRDSATGTRFLQGRYEYTRANGDLIIAYKQLDTQNAEFYDTLVVRKDTDGKLRLIGNQFSYSGGVSPFHQLRVFPTLNQSAYSYLSTGYTLTVNNETEQVNGQTLLKFDRVEVATPFGTKLTLWPDANYSTLNFKRTNGRVSGTNVVKLGAAFVAANAPVQSPAAGIDPSMYFADPLFTDAALAGYAAQSTWTFSYFLRGNSSTTADAVQVYRTRARALTIGELKKQNFPVLNPAFMQTAFGASAGIPTTGPVQGSVPLYNAATGPQMALVEVKGADAWTLPAGAVPPTTVSVYGSYAPQSSVLFNFNDSVRVPSVAASARKAAVPCSPPATSGNGQCADRTSGNYGQGAYMTGLQLTGTASNGRQFATHYGTYRLNLSN</sequence>
<proteinExistence type="predicted"/>